<dbReference type="Pfam" id="PF13516">
    <property type="entry name" value="LRR_6"/>
    <property type="match status" value="3"/>
</dbReference>
<feature type="compositionally biased region" description="Basic residues" evidence="1">
    <location>
        <begin position="502"/>
        <end position="521"/>
    </location>
</feature>
<dbReference type="AlphaFoldDB" id="A0A0L7QMC8"/>
<feature type="non-terminal residue" evidence="2">
    <location>
        <position position="1"/>
    </location>
</feature>
<dbReference type="STRING" id="597456.A0A0L7QMC8"/>
<protein>
    <recommendedName>
        <fullName evidence="4">Leucine-rich repeat-containing protein 74B</fullName>
    </recommendedName>
</protein>
<dbReference type="PANTHER" id="PTHR24114">
    <property type="entry name" value="LEUCINE RICH REPEAT FAMILY PROTEIN"/>
    <property type="match status" value="1"/>
</dbReference>
<dbReference type="PANTHER" id="PTHR24114:SF50">
    <property type="entry name" value="RNI-LIKE PROTEIN"/>
    <property type="match status" value="1"/>
</dbReference>
<dbReference type="SMART" id="SM00368">
    <property type="entry name" value="LRR_RI"/>
    <property type="match status" value="8"/>
</dbReference>
<evidence type="ECO:0008006" key="4">
    <source>
        <dbReference type="Google" id="ProtNLM"/>
    </source>
</evidence>
<evidence type="ECO:0000313" key="2">
    <source>
        <dbReference type="EMBL" id="KOC59686.1"/>
    </source>
</evidence>
<dbReference type="SUPFAM" id="SSF52047">
    <property type="entry name" value="RNI-like"/>
    <property type="match status" value="1"/>
</dbReference>
<dbReference type="InterPro" id="IPR001611">
    <property type="entry name" value="Leu-rich_rpt"/>
</dbReference>
<dbReference type="Gene3D" id="3.80.10.10">
    <property type="entry name" value="Ribonuclease Inhibitor"/>
    <property type="match status" value="1"/>
</dbReference>
<feature type="compositionally biased region" description="Basic and acidic residues" evidence="1">
    <location>
        <begin position="1"/>
        <end position="10"/>
    </location>
</feature>
<dbReference type="InterPro" id="IPR052394">
    <property type="entry name" value="LRR-containing"/>
</dbReference>
<gene>
    <name evidence="2" type="ORF">WH47_09667</name>
</gene>
<dbReference type="OrthoDB" id="8436363at2759"/>
<dbReference type="InterPro" id="IPR032675">
    <property type="entry name" value="LRR_dom_sf"/>
</dbReference>
<dbReference type="EMBL" id="KQ414894">
    <property type="protein sequence ID" value="KOC59686.1"/>
    <property type="molecule type" value="Genomic_DNA"/>
</dbReference>
<sequence length="521" mass="59066">LQIKKERDASVETLITPEGASTASTEPSSESSIHPCLREIEISDSQLKLQNLYTMYPIPDDPGLVPAFWTIEERRTSFQADGVEKFFDLSKASRIKPVQALEEMLLSDKISLQYYGLDSRVIRPLCEALTNNPFVHTINLTGNWLSADACYHLSDLLRKNSMVHTLVLSGCKIGAEGAAMLHDGILHNTTLRKLDLSDCNIRNEGLDYIANSIDNIETLTLNDNHLDESCSDALLKLLSESSELKRLELSWNSLYTVETWIKLVKGLEENNTLVDLDLSWNALGKECVLYLRRLLLGPSMLKRLYLNGNRFIDDDTVIIARGLSKNETLEELYIGNNPLKANGAFNLVNAVTPENAPESSLRILDLTNVWANKKILAKLEVIKDQKPWLDVKLGGILSNYKLEGPDVKTILLKRANYEAMRPKKKRLRRNFGHFVLSLSDDPISRAKFVELIKKFRLKLSQTLIREITIAFAATSHTIDQELLKSVYMKHYPDTKPPPEKKPARKEKRKKKEKEKGRKGKE</sequence>
<name>A0A0L7QMC8_9HYME</name>
<dbReference type="Proteomes" id="UP000053825">
    <property type="component" value="Unassembled WGS sequence"/>
</dbReference>
<proteinExistence type="predicted"/>
<keyword evidence="3" id="KW-1185">Reference proteome</keyword>
<evidence type="ECO:0000256" key="1">
    <source>
        <dbReference type="SAM" id="MobiDB-lite"/>
    </source>
</evidence>
<feature type="compositionally biased region" description="Low complexity" evidence="1">
    <location>
        <begin position="20"/>
        <end position="32"/>
    </location>
</feature>
<accession>A0A0L7QMC8</accession>
<feature type="region of interest" description="Disordered" evidence="1">
    <location>
        <begin position="489"/>
        <end position="521"/>
    </location>
</feature>
<reference evidence="2 3" key="1">
    <citation type="submission" date="2015-07" db="EMBL/GenBank/DDBJ databases">
        <title>The genome of Habropoda laboriosa.</title>
        <authorList>
            <person name="Pan H."/>
            <person name="Kapheim K."/>
        </authorList>
    </citation>
    <scope>NUCLEOTIDE SEQUENCE [LARGE SCALE GENOMIC DNA]</scope>
    <source>
        <strain evidence="2">0110345459</strain>
    </source>
</reference>
<evidence type="ECO:0000313" key="3">
    <source>
        <dbReference type="Proteomes" id="UP000053825"/>
    </source>
</evidence>
<organism evidence="2 3">
    <name type="scientific">Habropoda laboriosa</name>
    <dbReference type="NCBI Taxonomy" id="597456"/>
    <lineage>
        <taxon>Eukaryota</taxon>
        <taxon>Metazoa</taxon>
        <taxon>Ecdysozoa</taxon>
        <taxon>Arthropoda</taxon>
        <taxon>Hexapoda</taxon>
        <taxon>Insecta</taxon>
        <taxon>Pterygota</taxon>
        <taxon>Neoptera</taxon>
        <taxon>Endopterygota</taxon>
        <taxon>Hymenoptera</taxon>
        <taxon>Apocrita</taxon>
        <taxon>Aculeata</taxon>
        <taxon>Apoidea</taxon>
        <taxon>Anthophila</taxon>
        <taxon>Apidae</taxon>
        <taxon>Habropoda</taxon>
    </lineage>
</organism>
<feature type="region of interest" description="Disordered" evidence="1">
    <location>
        <begin position="1"/>
        <end position="33"/>
    </location>
</feature>
<feature type="compositionally biased region" description="Basic and acidic residues" evidence="1">
    <location>
        <begin position="490"/>
        <end position="501"/>
    </location>
</feature>